<comment type="caution">
    <text evidence="2">The sequence shown here is derived from an EMBL/GenBank/DDBJ whole genome shotgun (WGS) entry which is preliminary data.</text>
</comment>
<accession>A0AAE3E1E1</accession>
<name>A0AAE3E1E1_9FIRM</name>
<dbReference type="AlphaFoldDB" id="A0AAE3E1E1"/>
<sequence length="57" mass="7126">MVYHEQKEQDWREQAAALQKRLDYYEQENARLQLQNEALHETAWQLIQRIRTLERKK</sequence>
<gene>
    <name evidence="2" type="ORF">LKD48_00255</name>
</gene>
<evidence type="ECO:0000313" key="2">
    <source>
        <dbReference type="EMBL" id="MCC2220081.1"/>
    </source>
</evidence>
<keyword evidence="3" id="KW-1185">Reference proteome</keyword>
<evidence type="ECO:0000256" key="1">
    <source>
        <dbReference type="SAM" id="Coils"/>
    </source>
</evidence>
<feature type="coiled-coil region" evidence="1">
    <location>
        <begin position="8"/>
        <end position="42"/>
    </location>
</feature>
<dbReference type="EMBL" id="JAJEQN010000001">
    <property type="protein sequence ID" value="MCC2220081.1"/>
    <property type="molecule type" value="Genomic_DNA"/>
</dbReference>
<protein>
    <submittedName>
        <fullName evidence="2">Uncharacterized protein</fullName>
    </submittedName>
</protein>
<dbReference type="Proteomes" id="UP001198200">
    <property type="component" value="Unassembled WGS sequence"/>
</dbReference>
<reference evidence="2 3" key="1">
    <citation type="submission" date="2021-10" db="EMBL/GenBank/DDBJ databases">
        <title>Anaerobic single-cell dispensing facilitates the cultivation of human gut bacteria.</title>
        <authorList>
            <person name="Afrizal A."/>
        </authorList>
    </citation>
    <scope>NUCLEOTIDE SEQUENCE [LARGE SCALE GENOMIC DNA]</scope>
    <source>
        <strain evidence="2 3">CLA-AA-H224</strain>
    </source>
</reference>
<dbReference type="RefSeq" id="WP_156500767.1">
    <property type="nucleotide sequence ID" value="NZ_JAJEQN010000001.1"/>
</dbReference>
<evidence type="ECO:0000313" key="3">
    <source>
        <dbReference type="Proteomes" id="UP001198200"/>
    </source>
</evidence>
<keyword evidence="1" id="KW-0175">Coiled coil</keyword>
<organism evidence="2 3">
    <name type="scientific">Anthropogastromicrobium aceti</name>
    <dbReference type="NCBI Taxonomy" id="2981768"/>
    <lineage>
        <taxon>Bacteria</taxon>
        <taxon>Bacillati</taxon>
        <taxon>Bacillota</taxon>
        <taxon>Clostridia</taxon>
        <taxon>Lachnospirales</taxon>
        <taxon>Lachnospiraceae</taxon>
        <taxon>Anthropogastromicrobium</taxon>
    </lineage>
</organism>
<proteinExistence type="predicted"/>